<organism evidence="2 3">
    <name type="scientific">Novosphingobium guangzhouense</name>
    <dbReference type="NCBI Taxonomy" id="1850347"/>
    <lineage>
        <taxon>Bacteria</taxon>
        <taxon>Pseudomonadati</taxon>
        <taxon>Pseudomonadota</taxon>
        <taxon>Alphaproteobacteria</taxon>
        <taxon>Sphingomonadales</taxon>
        <taxon>Sphingomonadaceae</taxon>
        <taxon>Novosphingobium</taxon>
    </lineage>
</organism>
<reference evidence="2 3" key="1">
    <citation type="submission" date="2016-05" db="EMBL/GenBank/DDBJ databases">
        <title>Complete genome sequence of Novosphingobium guangzhouense SA925(T).</title>
        <authorList>
            <person name="Sha S."/>
        </authorList>
    </citation>
    <scope>NUCLEOTIDE SEQUENCE [LARGE SCALE GENOMIC DNA]</scope>
    <source>
        <strain evidence="2 3">SA925</strain>
    </source>
</reference>
<dbReference type="Proteomes" id="UP000236327">
    <property type="component" value="Unassembled WGS sequence"/>
</dbReference>
<name>A0A2K2G5Y6_9SPHN</name>
<evidence type="ECO:0000256" key="1">
    <source>
        <dbReference type="SAM" id="Phobius"/>
    </source>
</evidence>
<keyword evidence="1" id="KW-0812">Transmembrane</keyword>
<keyword evidence="1" id="KW-0472">Membrane</keyword>
<dbReference type="EMBL" id="LYMM01000002">
    <property type="protein sequence ID" value="PNU06453.1"/>
    <property type="molecule type" value="Genomic_DNA"/>
</dbReference>
<feature type="transmembrane region" description="Helical" evidence="1">
    <location>
        <begin position="59"/>
        <end position="80"/>
    </location>
</feature>
<evidence type="ECO:0000313" key="2">
    <source>
        <dbReference type="EMBL" id="PNU06453.1"/>
    </source>
</evidence>
<dbReference type="AlphaFoldDB" id="A0A2K2G5Y6"/>
<keyword evidence="3" id="KW-1185">Reference proteome</keyword>
<proteinExistence type="predicted"/>
<comment type="caution">
    <text evidence="2">The sequence shown here is derived from an EMBL/GenBank/DDBJ whole genome shotgun (WGS) entry which is preliminary data.</text>
</comment>
<keyword evidence="1" id="KW-1133">Transmembrane helix</keyword>
<accession>A0A2K2G5Y6</accession>
<gene>
    <name evidence="2" type="ORF">A8V01_02600</name>
</gene>
<evidence type="ECO:0000313" key="3">
    <source>
        <dbReference type="Proteomes" id="UP000236327"/>
    </source>
</evidence>
<sequence>MARRGGHRLPFVLVLIVEPSMRPEIHRHIVVVNDPDVARLQRQVTLLSNIYRRRILPTLMLAASLMGAVVIISQIANWIAR</sequence>
<protein>
    <submittedName>
        <fullName evidence="2">Uncharacterized protein</fullName>
    </submittedName>
</protein>